<dbReference type="EMBL" id="MKKK01000011">
    <property type="protein sequence ID" value="OEY97333.1"/>
    <property type="molecule type" value="Genomic_DNA"/>
</dbReference>
<accession>A0A1E7RDG4</accession>
<dbReference type="AlphaFoldDB" id="A0A1E7RDG4"/>
<proteinExistence type="predicted"/>
<dbReference type="RefSeq" id="WP_070069260.1">
    <property type="nucleotide sequence ID" value="NZ_MKKK01000011.1"/>
</dbReference>
<name>A0A1E7RDG4_9GAMM</name>
<comment type="caution">
    <text evidence="1">The sequence shown here is derived from an EMBL/GenBank/DDBJ whole genome shotgun (WGS) entry which is preliminary data.</text>
</comment>
<keyword evidence="2" id="KW-1185">Reference proteome</keyword>
<gene>
    <name evidence="1" type="ORF">BJI46_10640</name>
</gene>
<reference evidence="1 2" key="1">
    <citation type="submission" date="2016-09" db="EMBL/GenBank/DDBJ databases">
        <authorList>
            <person name="Capua I."/>
            <person name="De Benedictis P."/>
            <person name="Joannis T."/>
            <person name="Lombin L.H."/>
            <person name="Cattoli G."/>
        </authorList>
    </citation>
    <scope>NUCLEOTIDE SEQUENCE [LARGE SCALE GENOMIC DNA]</scope>
    <source>
        <strain evidence="1 2">ANC 4671</strain>
    </source>
</reference>
<evidence type="ECO:0000313" key="2">
    <source>
        <dbReference type="Proteomes" id="UP000185895"/>
    </source>
</evidence>
<dbReference type="Proteomes" id="UP000185895">
    <property type="component" value="Unassembled WGS sequence"/>
</dbReference>
<sequence>MTNFVANSFTPIHDMELDQQRIDQIKVKVLVPMLKSPNLLSYYADHIVQQQNHVLIQKTSSHTTDLSQSIQHLIEHLNQSQKSLTPRYFNRFQRWLGQHLEYRGQQYQYIEQLIAQINQAANFSRLVASEMAVSQQYMQELQILRQELAYYVIAAQQFVQESPQFNAQSMQFEHFLQRLQQKINTLMTSQSATDMAMLQMQLQQQVAMTLLDRFTEARQILIPAWQQHVLSIQYQQTPQQLQQLNDARHALIRRLHQALENNQISGDITTPQQ</sequence>
<organism evidence="1 2">
    <name type="scientific">Acinetobacter qingfengensis</name>
    <dbReference type="NCBI Taxonomy" id="1262585"/>
    <lineage>
        <taxon>Bacteria</taxon>
        <taxon>Pseudomonadati</taxon>
        <taxon>Pseudomonadota</taxon>
        <taxon>Gammaproteobacteria</taxon>
        <taxon>Moraxellales</taxon>
        <taxon>Moraxellaceae</taxon>
        <taxon>Acinetobacter</taxon>
    </lineage>
</organism>
<protein>
    <submittedName>
        <fullName evidence="1">Uncharacterized protein</fullName>
    </submittedName>
</protein>
<evidence type="ECO:0000313" key="1">
    <source>
        <dbReference type="EMBL" id="OEY97333.1"/>
    </source>
</evidence>
<dbReference type="STRING" id="1262585.BJI46_10640"/>
<dbReference type="OrthoDB" id="6707209at2"/>